<evidence type="ECO:0000256" key="2">
    <source>
        <dbReference type="SAM" id="MobiDB-lite"/>
    </source>
</evidence>
<organism evidence="4 5">
    <name type="scientific">Oceanobacter antarcticus</name>
    <dbReference type="NCBI Taxonomy" id="3133425"/>
    <lineage>
        <taxon>Bacteria</taxon>
        <taxon>Pseudomonadati</taxon>
        <taxon>Pseudomonadota</taxon>
        <taxon>Gammaproteobacteria</taxon>
        <taxon>Oceanospirillales</taxon>
        <taxon>Oceanospirillaceae</taxon>
        <taxon>Oceanobacter</taxon>
    </lineage>
</organism>
<keyword evidence="1" id="KW-0694">RNA-binding</keyword>
<protein>
    <submittedName>
        <fullName evidence="4">RNA-binding protein</fullName>
    </submittedName>
</protein>
<dbReference type="InterPro" id="IPR052462">
    <property type="entry name" value="SLIRP/GR-RBP-like"/>
</dbReference>
<evidence type="ECO:0000259" key="3">
    <source>
        <dbReference type="PROSITE" id="PS50102"/>
    </source>
</evidence>
<dbReference type="SUPFAM" id="SSF54928">
    <property type="entry name" value="RNA-binding domain, RBD"/>
    <property type="match status" value="1"/>
</dbReference>
<sequence>MNIYVGNLPYSATKEDLSELFSGFGAVGRATVVMDRETNRSKGFGFVEMADDAAATAAIEALNNTDLHGRALRVNEAKPREDRPRTPRGPR</sequence>
<comment type="caution">
    <text evidence="4">The sequence shown here is derived from an EMBL/GenBank/DDBJ whole genome shotgun (WGS) entry which is preliminary data.</text>
</comment>
<feature type="region of interest" description="Disordered" evidence="2">
    <location>
        <begin position="68"/>
        <end position="91"/>
    </location>
</feature>
<feature type="domain" description="RRM" evidence="3">
    <location>
        <begin position="1"/>
        <end position="79"/>
    </location>
</feature>
<evidence type="ECO:0000313" key="4">
    <source>
        <dbReference type="EMBL" id="MFK4753837.1"/>
    </source>
</evidence>
<dbReference type="InterPro" id="IPR012677">
    <property type="entry name" value="Nucleotide-bd_a/b_plait_sf"/>
</dbReference>
<dbReference type="InterPro" id="IPR000504">
    <property type="entry name" value="RRM_dom"/>
</dbReference>
<dbReference type="SMART" id="SM00360">
    <property type="entry name" value="RRM"/>
    <property type="match status" value="1"/>
</dbReference>
<evidence type="ECO:0000256" key="1">
    <source>
        <dbReference type="ARBA" id="ARBA00022884"/>
    </source>
</evidence>
<gene>
    <name evidence="4" type="ORF">WG929_15595</name>
</gene>
<dbReference type="EMBL" id="JBBKTX010000021">
    <property type="protein sequence ID" value="MFK4753837.1"/>
    <property type="molecule type" value="Genomic_DNA"/>
</dbReference>
<feature type="compositionally biased region" description="Basic and acidic residues" evidence="2">
    <location>
        <begin position="68"/>
        <end position="85"/>
    </location>
</feature>
<accession>A0ABW8NLH8</accession>
<name>A0ABW8NLH8_9GAMM</name>
<dbReference type="Gene3D" id="3.30.70.330">
    <property type="match status" value="1"/>
</dbReference>
<dbReference type="Proteomes" id="UP001620597">
    <property type="component" value="Unassembled WGS sequence"/>
</dbReference>
<proteinExistence type="predicted"/>
<dbReference type="PANTHER" id="PTHR48027">
    <property type="entry name" value="HETEROGENEOUS NUCLEAR RIBONUCLEOPROTEIN 87F-RELATED"/>
    <property type="match status" value="1"/>
</dbReference>
<dbReference type="Pfam" id="PF00076">
    <property type="entry name" value="RRM_1"/>
    <property type="match status" value="1"/>
</dbReference>
<dbReference type="RefSeq" id="WP_369854966.1">
    <property type="nucleotide sequence ID" value="NZ_JBBKTX010000021.1"/>
</dbReference>
<evidence type="ECO:0000313" key="5">
    <source>
        <dbReference type="Proteomes" id="UP001620597"/>
    </source>
</evidence>
<reference evidence="4 5" key="1">
    <citation type="submission" date="2024-03" db="EMBL/GenBank/DDBJ databases">
        <title>High-quality draft genome sequence of Oceanobacter sp. wDCs-4.</title>
        <authorList>
            <person name="Dong C."/>
        </authorList>
    </citation>
    <scope>NUCLEOTIDE SEQUENCE [LARGE SCALE GENOMIC DNA]</scope>
    <source>
        <strain evidence="5">wDCs-4</strain>
    </source>
</reference>
<dbReference type="PROSITE" id="PS50102">
    <property type="entry name" value="RRM"/>
    <property type="match status" value="1"/>
</dbReference>
<keyword evidence="5" id="KW-1185">Reference proteome</keyword>
<dbReference type="InterPro" id="IPR035979">
    <property type="entry name" value="RBD_domain_sf"/>
</dbReference>